<dbReference type="Pfam" id="PF01408">
    <property type="entry name" value="GFO_IDH_MocA"/>
    <property type="match status" value="1"/>
</dbReference>
<feature type="domain" description="Gfo/Idh/MocA-like oxidoreductase N-terminal" evidence="1">
    <location>
        <begin position="3"/>
        <end position="133"/>
    </location>
</feature>
<proteinExistence type="predicted"/>
<accession>A0A2H5XA78</accession>
<evidence type="ECO:0000313" key="2">
    <source>
        <dbReference type="EMBL" id="GBC98093.1"/>
    </source>
</evidence>
<dbReference type="InterPro" id="IPR000683">
    <property type="entry name" value="Gfo/Idh/MocA-like_OxRdtase_N"/>
</dbReference>
<dbReference type="Proteomes" id="UP000236173">
    <property type="component" value="Unassembled WGS sequence"/>
</dbReference>
<dbReference type="GO" id="GO:0000166">
    <property type="term" value="F:nucleotide binding"/>
    <property type="evidence" value="ECO:0007669"/>
    <property type="project" value="InterPro"/>
</dbReference>
<keyword evidence="2" id="KW-0560">Oxidoreductase</keyword>
<organism evidence="2 3">
    <name type="scientific">Candidatus Fervidibacter japonicus</name>
    <dbReference type="NCBI Taxonomy" id="2035412"/>
    <lineage>
        <taxon>Bacteria</taxon>
        <taxon>Candidatus Fervidibacterota</taxon>
        <taxon>Candidatus Fervidibacter</taxon>
    </lineage>
</organism>
<dbReference type="EMBL" id="BEHT01000006">
    <property type="protein sequence ID" value="GBC98093.1"/>
    <property type="molecule type" value="Genomic_DNA"/>
</dbReference>
<sequence>MAVRVAVIGVRGVGKFHAQWFAHEGAEVVAFVASRPETLAANEAALRQVVPQFRGRGYPDVADMLAAERPDAVSVCSPHHLHAEHALLALQHGAHVLCEKPLVWLGEDRIEDALQQARQVVAEAQRHRLCFAINTQYAAAVPHLQALVTEKALAAVPQAITLTMEARMRDRDTAGTGLWVDLAPHPLSLLIALFPAAHLDAATAMFEEAPRRLTARFQVRLPEAKMDICVRLARLDGTLERSIAWNGFVVRFEPHRDERGVFHTRLCWDDGERIADDFMRVSVRQFLAAVEGRGSPLCDGAAAVRQTEWLFALLRRYLRR</sequence>
<dbReference type="SUPFAM" id="SSF51735">
    <property type="entry name" value="NAD(P)-binding Rossmann-fold domains"/>
    <property type="match status" value="1"/>
</dbReference>
<evidence type="ECO:0000313" key="3">
    <source>
        <dbReference type="Proteomes" id="UP000236173"/>
    </source>
</evidence>
<name>A0A2H5XA78_9BACT</name>
<dbReference type="InterPro" id="IPR052515">
    <property type="entry name" value="Gfo/Idh/MocA_Oxidoreductase"/>
</dbReference>
<dbReference type="EC" id="1.1.1.18" evidence="2"/>
<dbReference type="AlphaFoldDB" id="A0A2H5XA78"/>
<dbReference type="InterPro" id="IPR036291">
    <property type="entry name" value="NAD(P)-bd_dom_sf"/>
</dbReference>
<dbReference type="Gene3D" id="3.40.50.720">
    <property type="entry name" value="NAD(P)-binding Rossmann-like Domain"/>
    <property type="match status" value="1"/>
</dbReference>
<dbReference type="PANTHER" id="PTHR43249">
    <property type="entry name" value="UDP-N-ACETYL-2-AMINO-2-DEOXY-D-GLUCURONATE OXIDASE"/>
    <property type="match status" value="1"/>
</dbReference>
<protein>
    <submittedName>
        <fullName evidence="2">Inositol 2-dehydrogenase/D-chiro-inositol 3-dehydrogenase</fullName>
        <ecNumber evidence="2">1.1.1.18</ecNumber>
    </submittedName>
</protein>
<reference evidence="3" key="1">
    <citation type="submission" date="2017-09" db="EMBL/GenBank/DDBJ databases">
        <title>Metaegenomics of thermophilic ammonia-oxidizing enrichment culture.</title>
        <authorList>
            <person name="Kato S."/>
            <person name="Suzuki K."/>
        </authorList>
    </citation>
    <scope>NUCLEOTIDE SEQUENCE [LARGE SCALE GENOMIC DNA]</scope>
</reference>
<dbReference type="GO" id="GO:0050112">
    <property type="term" value="F:inositol 2-dehydrogenase (NAD+) activity"/>
    <property type="evidence" value="ECO:0007669"/>
    <property type="project" value="UniProtKB-EC"/>
</dbReference>
<comment type="caution">
    <text evidence="2">The sequence shown here is derived from an EMBL/GenBank/DDBJ whole genome shotgun (WGS) entry which is preliminary data.</text>
</comment>
<gene>
    <name evidence="2" type="primary">iolG_2</name>
    <name evidence="2" type="ORF">HRbin17_00589</name>
</gene>
<evidence type="ECO:0000259" key="1">
    <source>
        <dbReference type="Pfam" id="PF01408"/>
    </source>
</evidence>
<dbReference type="Gene3D" id="3.30.360.10">
    <property type="entry name" value="Dihydrodipicolinate Reductase, domain 2"/>
    <property type="match status" value="1"/>
</dbReference>
<dbReference type="PANTHER" id="PTHR43249:SF1">
    <property type="entry name" value="D-GLUCOSIDE 3-DEHYDROGENASE"/>
    <property type="match status" value="1"/>
</dbReference>